<dbReference type="InterPro" id="IPR014710">
    <property type="entry name" value="RmlC-like_jellyroll"/>
</dbReference>
<reference evidence="1 2" key="1">
    <citation type="journal article" date="2021" name="Int. J. Syst. Evol. Microbiol.">
        <title>Reticulibacter mediterranei gen. nov., sp. nov., within the new family Reticulibacteraceae fam. nov., and Ktedonospora formicarum gen. nov., sp. nov., Ktedonobacter robiniae sp. nov., Dictyobacter formicarum sp. nov. and Dictyobacter arantiisoli sp. nov., belonging to the class Ktedonobacteria.</title>
        <authorList>
            <person name="Yabe S."/>
            <person name="Zheng Y."/>
            <person name="Wang C.M."/>
            <person name="Sakai Y."/>
            <person name="Abe K."/>
            <person name="Yokota A."/>
            <person name="Donadio S."/>
            <person name="Cavaletti L."/>
            <person name="Monciardini P."/>
        </authorList>
    </citation>
    <scope>NUCLEOTIDE SEQUENCE [LARGE SCALE GENOMIC DNA]</scope>
    <source>
        <strain evidence="1 2">SOSP1-9</strain>
    </source>
</reference>
<dbReference type="EMBL" id="BNJJ01000017">
    <property type="protein sequence ID" value="GHO87523.1"/>
    <property type="molecule type" value="Genomic_DNA"/>
</dbReference>
<dbReference type="RefSeq" id="WP_201365083.1">
    <property type="nucleotide sequence ID" value="NZ_BNJJ01000017.1"/>
</dbReference>
<evidence type="ECO:0008006" key="3">
    <source>
        <dbReference type="Google" id="ProtNLM"/>
    </source>
</evidence>
<name>A0ABQ3VNY6_9CHLR</name>
<dbReference type="Gene3D" id="2.60.120.10">
    <property type="entry name" value="Jelly Rolls"/>
    <property type="match status" value="1"/>
</dbReference>
<organism evidence="1 2">
    <name type="scientific">Dictyobacter formicarum</name>
    <dbReference type="NCBI Taxonomy" id="2778368"/>
    <lineage>
        <taxon>Bacteria</taxon>
        <taxon>Bacillati</taxon>
        <taxon>Chloroflexota</taxon>
        <taxon>Ktedonobacteria</taxon>
        <taxon>Ktedonobacterales</taxon>
        <taxon>Dictyobacteraceae</taxon>
        <taxon>Dictyobacter</taxon>
    </lineage>
</organism>
<accession>A0ABQ3VNY6</accession>
<sequence>MATAGQTFENPVTGERMVFNKTAHETDGTLLDIEFFVKPSSEKGLAAHFHPHFAERAEIIAGSAHYKLGQTELPAEAGDEILLPKDIPHIHPWNIGSDVLHWRKITQLDKPDSHMLLASAAFFESLYALAQQGKVEKNGLPKNPLQTIVLLQALQPSAYVAGLPIWIQRPLFGVLAAIGQALGYKSSYTAVSTSSTPDRLSR</sequence>
<gene>
    <name evidence="1" type="ORF">KSZ_55290</name>
</gene>
<comment type="caution">
    <text evidence="1">The sequence shown here is derived from an EMBL/GenBank/DDBJ whole genome shotgun (WGS) entry which is preliminary data.</text>
</comment>
<dbReference type="Proteomes" id="UP000635565">
    <property type="component" value="Unassembled WGS sequence"/>
</dbReference>
<protein>
    <recommendedName>
        <fullName evidence="3">Cupin 2 conserved barrel domain-containing protein</fullName>
    </recommendedName>
</protein>
<dbReference type="InterPro" id="IPR011051">
    <property type="entry name" value="RmlC_Cupin_sf"/>
</dbReference>
<keyword evidence="2" id="KW-1185">Reference proteome</keyword>
<evidence type="ECO:0000313" key="2">
    <source>
        <dbReference type="Proteomes" id="UP000635565"/>
    </source>
</evidence>
<dbReference type="SUPFAM" id="SSF51182">
    <property type="entry name" value="RmlC-like cupins"/>
    <property type="match status" value="1"/>
</dbReference>
<proteinExistence type="predicted"/>
<evidence type="ECO:0000313" key="1">
    <source>
        <dbReference type="EMBL" id="GHO87523.1"/>
    </source>
</evidence>